<protein>
    <submittedName>
        <fullName evidence="6">IclR family transcriptional regulator</fullName>
    </submittedName>
</protein>
<dbReference type="AlphaFoldDB" id="A0A418SU69"/>
<keyword evidence="2" id="KW-0238">DNA-binding</keyword>
<dbReference type="CDD" id="cd00090">
    <property type="entry name" value="HTH_ARSR"/>
    <property type="match status" value="1"/>
</dbReference>
<evidence type="ECO:0000256" key="3">
    <source>
        <dbReference type="ARBA" id="ARBA00023163"/>
    </source>
</evidence>
<dbReference type="SUPFAM" id="SSF46785">
    <property type="entry name" value="Winged helix' DNA-binding domain"/>
    <property type="match status" value="1"/>
</dbReference>
<feature type="domain" description="HTH iclR-type" evidence="4">
    <location>
        <begin position="10"/>
        <end position="72"/>
    </location>
</feature>
<dbReference type="InterPro" id="IPR029016">
    <property type="entry name" value="GAF-like_dom_sf"/>
</dbReference>
<sequence>MPVSATPEKPATSLRNLLILEALALSSRPMTVMELNASLNLPKPTIHRLVATLEEEGFLIRHIDRRSYLPGAKLRQMMLGVMRLGQHNLAQREILIRLNERIRETCNLSIPDTDAMIYVDRVETQWPLRIQLHVGSRVPLHATSAGKVFLAHMAPELLDRFLATAQLQAYTANSITDPAQLRQQLDRIRDQGYSTDNEEFVQGMIAIAVPVPGQDGDLAATVSFHAPHQRLTLEQGLTHLDDLRKAADALTQVIG</sequence>
<organism evidence="6 7">
    <name type="scientific">Paracoccus onubensis</name>
    <dbReference type="NCBI Taxonomy" id="1675788"/>
    <lineage>
        <taxon>Bacteria</taxon>
        <taxon>Pseudomonadati</taxon>
        <taxon>Pseudomonadota</taxon>
        <taxon>Alphaproteobacteria</taxon>
        <taxon>Rhodobacterales</taxon>
        <taxon>Paracoccaceae</taxon>
        <taxon>Paracoccus</taxon>
    </lineage>
</organism>
<name>A0A418SU69_9RHOB</name>
<keyword evidence="7" id="KW-1185">Reference proteome</keyword>
<dbReference type="GO" id="GO:0003700">
    <property type="term" value="F:DNA-binding transcription factor activity"/>
    <property type="evidence" value="ECO:0007669"/>
    <property type="project" value="TreeGrafter"/>
</dbReference>
<dbReference type="Gene3D" id="1.10.10.10">
    <property type="entry name" value="Winged helix-like DNA-binding domain superfamily/Winged helix DNA-binding domain"/>
    <property type="match status" value="1"/>
</dbReference>
<evidence type="ECO:0000313" key="7">
    <source>
        <dbReference type="Proteomes" id="UP000284202"/>
    </source>
</evidence>
<proteinExistence type="predicted"/>
<evidence type="ECO:0000256" key="2">
    <source>
        <dbReference type="ARBA" id="ARBA00023125"/>
    </source>
</evidence>
<dbReference type="Gene3D" id="3.30.450.40">
    <property type="match status" value="1"/>
</dbReference>
<evidence type="ECO:0000313" key="6">
    <source>
        <dbReference type="EMBL" id="RJE84438.1"/>
    </source>
</evidence>
<dbReference type="Pfam" id="PF01614">
    <property type="entry name" value="IclR_C"/>
    <property type="match status" value="1"/>
</dbReference>
<dbReference type="InterPro" id="IPR014757">
    <property type="entry name" value="Tscrpt_reg_IclR_C"/>
</dbReference>
<evidence type="ECO:0000259" key="5">
    <source>
        <dbReference type="PROSITE" id="PS51078"/>
    </source>
</evidence>
<dbReference type="GO" id="GO:0045892">
    <property type="term" value="P:negative regulation of DNA-templated transcription"/>
    <property type="evidence" value="ECO:0007669"/>
    <property type="project" value="TreeGrafter"/>
</dbReference>
<dbReference type="InterPro" id="IPR036388">
    <property type="entry name" value="WH-like_DNA-bd_sf"/>
</dbReference>
<dbReference type="PROSITE" id="PS51077">
    <property type="entry name" value="HTH_ICLR"/>
    <property type="match status" value="1"/>
</dbReference>
<evidence type="ECO:0000259" key="4">
    <source>
        <dbReference type="PROSITE" id="PS51077"/>
    </source>
</evidence>
<feature type="domain" description="IclR-ED" evidence="5">
    <location>
        <begin position="75"/>
        <end position="255"/>
    </location>
</feature>
<dbReference type="Proteomes" id="UP000284202">
    <property type="component" value="Unassembled WGS sequence"/>
</dbReference>
<comment type="caution">
    <text evidence="6">The sequence shown here is derived from an EMBL/GenBank/DDBJ whole genome shotgun (WGS) entry which is preliminary data.</text>
</comment>
<dbReference type="InterPro" id="IPR011991">
    <property type="entry name" value="ArsR-like_HTH"/>
</dbReference>
<gene>
    <name evidence="6" type="ORF">D3P04_12335</name>
</gene>
<reference evidence="7" key="1">
    <citation type="submission" date="2018-09" db="EMBL/GenBank/DDBJ databases">
        <title>Acidovorax cavernicola nov. sp. isolated from Gruta de las Maravillas (Aracena, Spain).</title>
        <authorList>
            <person name="Jurado V."/>
            <person name="Gutierrez-Patricio S."/>
            <person name="Gonzalez-Pimentel J.L."/>
            <person name="Miller A.Z."/>
            <person name="Laiz L."/>
            <person name="Saiz-Jimenez C."/>
        </authorList>
    </citation>
    <scope>NUCLEOTIDE SEQUENCE [LARGE SCALE GENOMIC DNA]</scope>
    <source>
        <strain evidence="7">1011MAR3C25</strain>
    </source>
</reference>
<dbReference type="RefSeq" id="WP_119749314.1">
    <property type="nucleotide sequence ID" value="NZ_QZCG01000008.1"/>
</dbReference>
<keyword evidence="3" id="KW-0804">Transcription</keyword>
<dbReference type="GO" id="GO:0003677">
    <property type="term" value="F:DNA binding"/>
    <property type="evidence" value="ECO:0007669"/>
    <property type="project" value="UniProtKB-KW"/>
</dbReference>
<dbReference type="InterPro" id="IPR005471">
    <property type="entry name" value="Tscrpt_reg_IclR_N"/>
</dbReference>
<evidence type="ECO:0000256" key="1">
    <source>
        <dbReference type="ARBA" id="ARBA00023015"/>
    </source>
</evidence>
<dbReference type="OrthoDB" id="8357778at2"/>
<dbReference type="EMBL" id="QZCG01000008">
    <property type="protein sequence ID" value="RJE84438.1"/>
    <property type="molecule type" value="Genomic_DNA"/>
</dbReference>
<dbReference type="PANTHER" id="PTHR30136:SF35">
    <property type="entry name" value="HTH-TYPE TRANSCRIPTIONAL REGULATOR RV1719"/>
    <property type="match status" value="1"/>
</dbReference>
<dbReference type="InterPro" id="IPR036390">
    <property type="entry name" value="WH_DNA-bd_sf"/>
</dbReference>
<dbReference type="Pfam" id="PF09339">
    <property type="entry name" value="HTH_IclR"/>
    <property type="match status" value="1"/>
</dbReference>
<dbReference type="InterPro" id="IPR050707">
    <property type="entry name" value="HTH_MetabolicPath_Reg"/>
</dbReference>
<keyword evidence="1" id="KW-0805">Transcription regulation</keyword>
<accession>A0A418SU69</accession>
<dbReference type="PROSITE" id="PS51078">
    <property type="entry name" value="ICLR_ED"/>
    <property type="match status" value="1"/>
</dbReference>
<dbReference type="SUPFAM" id="SSF55781">
    <property type="entry name" value="GAF domain-like"/>
    <property type="match status" value="1"/>
</dbReference>
<dbReference type="PANTHER" id="PTHR30136">
    <property type="entry name" value="HELIX-TURN-HELIX TRANSCRIPTIONAL REGULATOR, ICLR FAMILY"/>
    <property type="match status" value="1"/>
</dbReference>